<organism evidence="2 5">
    <name type="scientific">Mycobacteroides salmoniphilum</name>
    <dbReference type="NCBI Taxonomy" id="404941"/>
    <lineage>
        <taxon>Bacteria</taxon>
        <taxon>Bacillati</taxon>
        <taxon>Actinomycetota</taxon>
        <taxon>Actinomycetes</taxon>
        <taxon>Mycobacteriales</taxon>
        <taxon>Mycobacteriaceae</taxon>
        <taxon>Mycobacteroides</taxon>
    </lineage>
</organism>
<dbReference type="EMBL" id="PECM01000008">
    <property type="protein sequence ID" value="TEA05435.1"/>
    <property type="molecule type" value="Genomic_DNA"/>
</dbReference>
<keyword evidence="4" id="KW-1185">Reference proteome</keyword>
<evidence type="ECO:0000259" key="1">
    <source>
        <dbReference type="Pfam" id="PF13392"/>
    </source>
</evidence>
<feature type="domain" description="HNH nuclease" evidence="1">
    <location>
        <begin position="56"/>
        <end position="97"/>
    </location>
</feature>
<dbReference type="Pfam" id="PF13392">
    <property type="entry name" value="HNH_3"/>
    <property type="match status" value="1"/>
</dbReference>
<name>A0A4R8SHI5_9MYCO</name>
<evidence type="ECO:0000313" key="3">
    <source>
        <dbReference type="EMBL" id="TEA05435.1"/>
    </source>
</evidence>
<evidence type="ECO:0000313" key="5">
    <source>
        <dbReference type="Proteomes" id="UP000295685"/>
    </source>
</evidence>
<dbReference type="Gene3D" id="3.90.75.20">
    <property type="match status" value="1"/>
</dbReference>
<reference evidence="4 5" key="1">
    <citation type="journal article" date="2019" name="Sci. Rep.">
        <title>Extended insight into the Mycobacterium chelonae-abscessus complex through whole genome sequencing of Mycobacterium salmoniphilum outbreak and Mycobacterium salmoniphilum-like strains.</title>
        <authorList>
            <person name="Behra P.R.K."/>
            <person name="Das S."/>
            <person name="Pettersson B.M.F."/>
            <person name="Shirreff L."/>
            <person name="DuCote T."/>
            <person name="Jacobsson K.G."/>
            <person name="Ennis D.G."/>
            <person name="Kirsebom L.A."/>
        </authorList>
    </citation>
    <scope>NUCLEOTIDE SEQUENCE [LARGE SCALE GENOMIC DNA]</scope>
    <source>
        <strain evidence="3 4">CCUG 60883</strain>
        <strain evidence="2 5">CCUG 60885</strain>
    </source>
</reference>
<dbReference type="InterPro" id="IPR044925">
    <property type="entry name" value="His-Me_finger_sf"/>
</dbReference>
<protein>
    <recommendedName>
        <fullName evidence="1">HNH nuclease domain-containing protein</fullName>
    </recommendedName>
</protein>
<accession>A0A4R8SHI5</accession>
<evidence type="ECO:0000313" key="4">
    <source>
        <dbReference type="Proteomes" id="UP000294844"/>
    </source>
</evidence>
<dbReference type="InterPro" id="IPR003615">
    <property type="entry name" value="HNH_nuc"/>
</dbReference>
<gene>
    <name evidence="3" type="ORF">CCUG60883_02741</name>
    <name evidence="2" type="ORF">CCUG60885_02484</name>
</gene>
<dbReference type="EMBL" id="PECK01000003">
    <property type="protein sequence ID" value="TDZ96340.1"/>
    <property type="molecule type" value="Genomic_DNA"/>
</dbReference>
<dbReference type="SUPFAM" id="SSF54060">
    <property type="entry name" value="His-Me finger endonucleases"/>
    <property type="match status" value="1"/>
</dbReference>
<dbReference type="AlphaFoldDB" id="A0A4R8SHI5"/>
<dbReference type="RefSeq" id="WP_191986205.1">
    <property type="nucleotide sequence ID" value="NZ_PECK01000003.1"/>
</dbReference>
<sequence length="161" mass="18385">MARERWRAITRSGGRLEVSDRGNVRRAYNHQPAAVWLSGKRRKYRTVSVGGRYVAVSALVLEEFVGARPTGMLALHANDIATDNNLRNLRWGSRRDNWADAVRNGRCPRLLKTTCPYGHDYDRVRRTRSGRTWRACSTCTRDSKRRCLAGIRSRRAQAVTA</sequence>
<comment type="caution">
    <text evidence="2">The sequence shown here is derived from an EMBL/GenBank/DDBJ whole genome shotgun (WGS) entry which is preliminary data.</text>
</comment>
<evidence type="ECO:0000313" key="2">
    <source>
        <dbReference type="EMBL" id="TDZ96340.1"/>
    </source>
</evidence>
<dbReference type="Proteomes" id="UP000294844">
    <property type="component" value="Unassembled WGS sequence"/>
</dbReference>
<dbReference type="Proteomes" id="UP000295685">
    <property type="component" value="Unassembled WGS sequence"/>
</dbReference>
<proteinExistence type="predicted"/>